<evidence type="ECO:0000313" key="2">
    <source>
        <dbReference type="EMBL" id="QHO63069.1"/>
    </source>
</evidence>
<dbReference type="AlphaFoldDB" id="A0A857N6P7"/>
<reference evidence="3" key="1">
    <citation type="journal article" date="2020" name="Microorganisms">
        <title>Complete Genome of a Member of a New Bacterial Lineage in the Microgenomates Group Reveals an Unusual Nucleotide Composition Disparity Between Two Strands of DNA and Limited Metabolic Potential.</title>
        <authorList>
            <person name="Kadnikov V.V."/>
            <person name="Mardanov A.V."/>
            <person name="Beletsky A.V."/>
            <person name="Karnachuk O.V."/>
            <person name="Ravin N.V."/>
        </authorList>
    </citation>
    <scope>NUCLEOTIDE SEQUENCE [LARGE SCALE GENOMIC DNA]</scope>
</reference>
<dbReference type="EMBL" id="CP047901">
    <property type="protein sequence ID" value="QHO63069.1"/>
    <property type="molecule type" value="Genomic_DNA"/>
</dbReference>
<feature type="domain" description="DUF5667" evidence="1">
    <location>
        <begin position="56"/>
        <end position="163"/>
    </location>
</feature>
<evidence type="ECO:0000313" key="3">
    <source>
        <dbReference type="Proteomes" id="UP000463983"/>
    </source>
</evidence>
<keyword evidence="3" id="KW-1185">Reference proteome</keyword>
<organism evidence="2 3">
    <name type="scientific">Candidatus Chazhemtobacterium aquaticus</name>
    <dbReference type="NCBI Taxonomy" id="2715735"/>
    <lineage>
        <taxon>Bacteria</taxon>
        <taxon>Candidatus Chazhemtobacteraceae</taxon>
        <taxon>Candidatus Chazhemtobacterium</taxon>
    </lineage>
</organism>
<sequence length="193" mass="22283">MKLLRLMAVVMAVLILGVSMVRAREETVSVSEPGVGMGVSEMIEEGEVMYELPYPGLLPGHYLYPLKMMRDRVVEWLTFDRGKKIELMVLYADKRMAAAKVLLERGEEDLGVETGLKAMMYQERAISMIEEIKVEGENVGVWANSLERGTAKYRETWRGLVEKVSEKTRPRMDEYKDRANEHNKRLQRVLERE</sequence>
<name>A0A857N6P7_9BACT</name>
<dbReference type="RefSeq" id="WP_161931475.1">
    <property type="nucleotide sequence ID" value="NZ_CP047901.1"/>
</dbReference>
<evidence type="ECO:0000259" key="1">
    <source>
        <dbReference type="Pfam" id="PF18915"/>
    </source>
</evidence>
<gene>
    <name evidence="2" type="ORF">MICH65_0088</name>
</gene>
<dbReference type="KEGG" id="caqa:MICH65_0088"/>
<dbReference type="InterPro" id="IPR043725">
    <property type="entry name" value="DUF5667"/>
</dbReference>
<proteinExistence type="predicted"/>
<dbReference type="Pfam" id="PF18915">
    <property type="entry name" value="DUF5667"/>
    <property type="match status" value="1"/>
</dbReference>
<dbReference type="Proteomes" id="UP000463983">
    <property type="component" value="Chromosome"/>
</dbReference>
<protein>
    <recommendedName>
        <fullName evidence="1">DUF5667 domain-containing protein</fullName>
    </recommendedName>
</protein>
<accession>A0A857N6P7</accession>